<dbReference type="AlphaFoldDB" id="A0A8S0QZC6"/>
<feature type="transmembrane region" description="Helical" evidence="7">
    <location>
        <begin position="39"/>
        <end position="56"/>
    </location>
</feature>
<keyword evidence="6" id="KW-0137">Centromere</keyword>
<evidence type="ECO:0000256" key="3">
    <source>
        <dbReference type="ARBA" id="ARBA00007321"/>
    </source>
</evidence>
<evidence type="ECO:0000256" key="7">
    <source>
        <dbReference type="SAM" id="Phobius"/>
    </source>
</evidence>
<dbReference type="InterPro" id="IPR018464">
    <property type="entry name" value="CENP-O"/>
</dbReference>
<gene>
    <name evidence="9" type="ORF">OLEA9_A104210</name>
</gene>
<proteinExistence type="inferred from homology"/>
<dbReference type="EMBL" id="CACTIH010002022">
    <property type="protein sequence ID" value="CAA2971724.1"/>
    <property type="molecule type" value="Genomic_DNA"/>
</dbReference>
<name>A0A8S0QZC6_OLEEU</name>
<protein>
    <submittedName>
        <fullName evidence="9">Xyloglucan galactosyltransferase XLT2-like</fullName>
    </submittedName>
</protein>
<keyword evidence="7" id="KW-0472">Membrane</keyword>
<evidence type="ECO:0000256" key="1">
    <source>
        <dbReference type="ARBA" id="ARBA00004123"/>
    </source>
</evidence>
<keyword evidence="4" id="KW-0158">Chromosome</keyword>
<dbReference type="GO" id="GO:0031511">
    <property type="term" value="C:Mis6-Sim4 complex"/>
    <property type="evidence" value="ECO:0007669"/>
    <property type="project" value="TreeGrafter"/>
</dbReference>
<feature type="domain" description="Exostosin GT47" evidence="8">
    <location>
        <begin position="82"/>
        <end position="422"/>
    </location>
</feature>
<sequence>MMLPSFSNSDHHLPKKSNTQDLRNSTFSLIKSLFSLKNCAWIVLTILIQLLIVVFLNRASLWPSTLPAIQDNFQAPSHEKDCEFGTVYVYDLPPVLNKELIENCQDLDPWPWSSKYCSAVSNGGFGPSATGLDGIVPENLIPAWYWTEMYAAEVIYHERILSYKCRTRNLDEATAFYIPFYVGLAVGKYLWFNHTAKDRDRHSLIMLNWVKDQPSWKRTNGSDHFIMLGRLTWDFRRLHDSDTEWGTSFIYMPLMKNVLHLTVERSQWDELEFSVPYPTAFHPRSQSDIQQWQSFIRARKRSSLFCFVGATRKSFKNDFRGLLMNYCKNESDFCRLVDCSVTHCYDGAPVILKTFLDSDFCLQPKGDGFTRRSTFDCMLSGAIPVYFWEGSFKDQYQWHLPGAAEAYSVFIDNNGVRNGTDIRSVLERYSREEVNKMRETIIDFMPKFLYSSSNADLGSVKDAFDIAMDGVLRRFMEQKRSASDKEIPSNKCSNSIKERPFAMNMEEVNFVQAEDARLETTRARFSNVLKRHGALTERLSRDSDKMVFERLQREFEAARASQTQEIWLDGEEWNDGLLATVRERVHMEAERKASQLSGDTTALPVLPYEKITYRVGNKMICCLEGARIGIQYETSFAGEPCDPYHCVLESKSFLEKMTLLEHTVPFFLPIREAENDFLSSNAMKFIDHVGDLLQAFVDRREQVRLIKELYGNQVGELYNSLPYHMVEFVLDDFDCKVTLSLKYADLLSIVPTEVSVLVWPMHQSKKSISAVTMTRKENEVLGSQPIPTRLSYAEDALRTMSLPEAYAEIVLNLPQVLKEIYPQQYFA</sequence>
<keyword evidence="5" id="KW-0539">Nucleus</keyword>
<comment type="similarity">
    <text evidence="3">Belongs to the CENP-O/MCM21 family.</text>
</comment>
<dbReference type="CDD" id="cd23835">
    <property type="entry name" value="DRWD-N_CENP-O"/>
    <property type="match status" value="1"/>
</dbReference>
<dbReference type="CDD" id="cd23836">
    <property type="entry name" value="DRWD-C_CENP-O"/>
    <property type="match status" value="1"/>
</dbReference>
<dbReference type="Pfam" id="PF03016">
    <property type="entry name" value="Exostosin_GT47"/>
    <property type="match status" value="1"/>
</dbReference>
<dbReference type="InterPro" id="IPR040911">
    <property type="entry name" value="Exostosin_GT47"/>
</dbReference>
<dbReference type="Gramene" id="OE9A104210T1">
    <property type="protein sequence ID" value="OE9A104210C1"/>
    <property type="gene ID" value="OE9A104210"/>
</dbReference>
<evidence type="ECO:0000256" key="6">
    <source>
        <dbReference type="ARBA" id="ARBA00023328"/>
    </source>
</evidence>
<evidence type="ECO:0000256" key="2">
    <source>
        <dbReference type="ARBA" id="ARBA00004584"/>
    </source>
</evidence>
<evidence type="ECO:0000259" key="8">
    <source>
        <dbReference type="Pfam" id="PF03016"/>
    </source>
</evidence>
<dbReference type="Pfam" id="PF09496">
    <property type="entry name" value="CENP-O"/>
    <property type="match status" value="1"/>
</dbReference>
<keyword evidence="7" id="KW-0812">Transmembrane</keyword>
<comment type="caution">
    <text evidence="9">The sequence shown here is derived from an EMBL/GenBank/DDBJ whole genome shotgun (WGS) entry which is preliminary data.</text>
</comment>
<keyword evidence="7" id="KW-1133">Transmembrane helix</keyword>
<keyword evidence="10" id="KW-1185">Reference proteome</keyword>
<evidence type="ECO:0000256" key="4">
    <source>
        <dbReference type="ARBA" id="ARBA00022454"/>
    </source>
</evidence>
<dbReference type="OrthoDB" id="10050372at2759"/>
<evidence type="ECO:0000313" key="9">
    <source>
        <dbReference type="EMBL" id="CAA2971724.1"/>
    </source>
</evidence>
<dbReference type="GO" id="GO:0005634">
    <property type="term" value="C:nucleus"/>
    <property type="evidence" value="ECO:0007669"/>
    <property type="project" value="UniProtKB-SubCell"/>
</dbReference>
<dbReference type="PANTHER" id="PTHR14582:SF1">
    <property type="entry name" value="CENTROMERE PROTEIN O"/>
    <property type="match status" value="1"/>
</dbReference>
<dbReference type="Proteomes" id="UP000594638">
    <property type="component" value="Unassembled WGS sequence"/>
</dbReference>
<keyword evidence="9" id="KW-0808">Transferase</keyword>
<dbReference type="GO" id="GO:0016757">
    <property type="term" value="F:glycosyltransferase activity"/>
    <property type="evidence" value="ECO:0007669"/>
    <property type="project" value="UniProtKB-KW"/>
</dbReference>
<dbReference type="PANTHER" id="PTHR14582">
    <property type="entry name" value="INNER KINETOCHORE SUBUNIT MAL2"/>
    <property type="match status" value="1"/>
</dbReference>
<accession>A0A8S0QZC6</accession>
<comment type="subcellular location">
    <subcellularLocation>
        <location evidence="2">Chromosome</location>
        <location evidence="2">Centromere</location>
    </subcellularLocation>
    <subcellularLocation>
        <location evidence="1">Nucleus</location>
    </subcellularLocation>
</comment>
<keyword evidence="9" id="KW-0328">Glycosyltransferase</keyword>
<organism evidence="9 10">
    <name type="scientific">Olea europaea subsp. europaea</name>
    <dbReference type="NCBI Taxonomy" id="158383"/>
    <lineage>
        <taxon>Eukaryota</taxon>
        <taxon>Viridiplantae</taxon>
        <taxon>Streptophyta</taxon>
        <taxon>Embryophyta</taxon>
        <taxon>Tracheophyta</taxon>
        <taxon>Spermatophyta</taxon>
        <taxon>Magnoliopsida</taxon>
        <taxon>eudicotyledons</taxon>
        <taxon>Gunneridae</taxon>
        <taxon>Pentapetalae</taxon>
        <taxon>asterids</taxon>
        <taxon>lamiids</taxon>
        <taxon>Lamiales</taxon>
        <taxon>Oleaceae</taxon>
        <taxon>Oleeae</taxon>
        <taxon>Olea</taxon>
    </lineage>
</organism>
<evidence type="ECO:0000256" key="5">
    <source>
        <dbReference type="ARBA" id="ARBA00023242"/>
    </source>
</evidence>
<reference evidence="9 10" key="1">
    <citation type="submission" date="2019-12" db="EMBL/GenBank/DDBJ databases">
        <authorList>
            <person name="Alioto T."/>
            <person name="Alioto T."/>
            <person name="Gomez Garrido J."/>
        </authorList>
    </citation>
    <scope>NUCLEOTIDE SEQUENCE [LARGE SCALE GENOMIC DNA]</scope>
</reference>
<evidence type="ECO:0000313" key="10">
    <source>
        <dbReference type="Proteomes" id="UP000594638"/>
    </source>
</evidence>